<proteinExistence type="predicted"/>
<sequence>MRRRNFIKNSFGAALGLSVFPGVLHAALIESNQQSTSSEMYAALHSYYGKIFNSKLDPTISSPNDRYYFAESFEVIINEEKNSIFDIADRVIELCEEVNFDASSLKKGIIPEEMNVTKGGIRLKVDGKEILARMPELKSYDATICTKNHISIISKSKPEEWSDLKKIKKGKHYFEGVLNRAPFKVFIREEHNMTVVIDQVHPNLKLHNLKQFNILNIEQFKGVVSENIFTKIHI</sequence>
<dbReference type="OrthoDB" id="10010243at2"/>
<reference evidence="2 5" key="2">
    <citation type="submission" date="2019-12" db="EMBL/GenBank/DDBJ databases">
        <title>Draft genome sequence of Labilibaculum sp. strain 44 isolated from deep waters of Black Sea.</title>
        <authorList>
            <person name="Yadav S."/>
            <person name="Villanueva L."/>
        </authorList>
    </citation>
    <scope>NUCLEOTIDE SEQUENCE [LARGE SCALE GENOMIC DNA]</scope>
    <source>
        <strain evidence="2 5">44</strain>
    </source>
</reference>
<accession>A0A7M4D5M2</accession>
<evidence type="ECO:0000256" key="1">
    <source>
        <dbReference type="SAM" id="SignalP"/>
    </source>
</evidence>
<dbReference type="Proteomes" id="UP000462449">
    <property type="component" value="Unassembled WGS sequence"/>
</dbReference>
<keyword evidence="1" id="KW-0732">Signal</keyword>
<gene>
    <name evidence="3" type="ORF">DWB62_009015</name>
    <name evidence="2" type="ORF">GNY23_09015</name>
</gene>
<dbReference type="EMBL" id="WOTW01000017">
    <property type="protein sequence ID" value="MUP37951.1"/>
    <property type="molecule type" value="Genomic_DNA"/>
</dbReference>
<organism evidence="2 5">
    <name type="scientific">Labilibaculum euxinus</name>
    <dbReference type="NCBI Taxonomy" id="2686357"/>
    <lineage>
        <taxon>Bacteria</taxon>
        <taxon>Pseudomonadati</taxon>
        <taxon>Bacteroidota</taxon>
        <taxon>Bacteroidia</taxon>
        <taxon>Marinilabiliales</taxon>
        <taxon>Marinifilaceae</taxon>
        <taxon>Labilibaculum</taxon>
    </lineage>
</organism>
<reference evidence="3 4" key="1">
    <citation type="submission" date="2019-11" db="EMBL/GenBank/DDBJ databases">
        <title>Draft genome sequence of Labilibaculum sp. strain SYP isolated from Black Sea.</title>
        <authorList>
            <person name="Yadav S."/>
            <person name="Villanueva L."/>
        </authorList>
    </citation>
    <scope>NUCLEOTIDE SEQUENCE [LARGE SCALE GENOMIC DNA]</scope>
    <source>
        <strain evidence="3 4">44</strain>
    </source>
</reference>
<evidence type="ECO:0000313" key="5">
    <source>
        <dbReference type="Proteomes" id="UP000462449"/>
    </source>
</evidence>
<keyword evidence="4" id="KW-1185">Reference proteome</keyword>
<evidence type="ECO:0000313" key="2">
    <source>
        <dbReference type="EMBL" id="MUP37951.1"/>
    </source>
</evidence>
<dbReference type="Proteomes" id="UP000285951">
    <property type="component" value="Unassembled WGS sequence"/>
</dbReference>
<evidence type="ECO:0000313" key="3">
    <source>
        <dbReference type="EMBL" id="MVB07156.1"/>
    </source>
</evidence>
<name>A0A7M4D5M2_9BACT</name>
<protein>
    <submittedName>
        <fullName evidence="2">Uncharacterized protein</fullName>
    </submittedName>
</protein>
<feature type="signal peptide" evidence="1">
    <location>
        <begin position="1"/>
        <end position="26"/>
    </location>
</feature>
<dbReference type="AlphaFoldDB" id="A0A7M4D5M2"/>
<comment type="caution">
    <text evidence="2">The sequence shown here is derived from an EMBL/GenBank/DDBJ whole genome shotgun (WGS) entry which is preliminary data.</text>
</comment>
<dbReference type="EMBL" id="QTZN02000017">
    <property type="protein sequence ID" value="MVB07156.1"/>
    <property type="molecule type" value="Genomic_DNA"/>
</dbReference>
<dbReference type="RefSeq" id="WP_156195696.1">
    <property type="nucleotide sequence ID" value="NZ_QTZN02000017.1"/>
</dbReference>
<evidence type="ECO:0000313" key="4">
    <source>
        <dbReference type="Proteomes" id="UP000285951"/>
    </source>
</evidence>
<feature type="chain" id="PRO_5029462099" evidence="1">
    <location>
        <begin position="27"/>
        <end position="234"/>
    </location>
</feature>